<sequence>MTQGVASIVREASRYFSTLLASSHLGLASPIALNGTVVVCGDGTPSARMAFGGGAWWTSELIICINLRLTKPAAAAAAKLLSEGFNFPFKCRRGFVRLPKFSRHNVEHLLSVLRGMRIRLNDTHLAAHY</sequence>
<dbReference type="EMBL" id="ATLV01025874">
    <property type="status" value="NOT_ANNOTATED_CDS"/>
    <property type="molecule type" value="Genomic_DNA"/>
</dbReference>
<gene>
    <name evidence="1" type="ORF">ZHAS_00020952</name>
</gene>
<protein>
    <submittedName>
        <fullName evidence="1 2">Uncharacterized protein</fullName>
    </submittedName>
</protein>
<reference evidence="1 3" key="1">
    <citation type="journal article" date="2014" name="BMC Genomics">
        <title>Genome sequence of Anopheles sinensis provides insight into genetics basis of mosquito competence for malaria parasites.</title>
        <authorList>
            <person name="Zhou D."/>
            <person name="Zhang D."/>
            <person name="Ding G."/>
            <person name="Shi L."/>
            <person name="Hou Q."/>
            <person name="Ye Y."/>
            <person name="Xu Y."/>
            <person name="Zhou H."/>
            <person name="Xiong C."/>
            <person name="Li S."/>
            <person name="Yu J."/>
            <person name="Hong S."/>
            <person name="Yu X."/>
            <person name="Zou P."/>
            <person name="Chen C."/>
            <person name="Chang X."/>
            <person name="Wang W."/>
            <person name="Lv Y."/>
            <person name="Sun Y."/>
            <person name="Ma L."/>
            <person name="Shen B."/>
            <person name="Zhu C."/>
        </authorList>
    </citation>
    <scope>NUCLEOTIDE SEQUENCE [LARGE SCALE GENOMIC DNA]</scope>
</reference>
<keyword evidence="3" id="KW-1185">Reference proteome</keyword>
<dbReference type="Proteomes" id="UP000030765">
    <property type="component" value="Unassembled WGS sequence"/>
</dbReference>
<evidence type="ECO:0000313" key="3">
    <source>
        <dbReference type="Proteomes" id="UP000030765"/>
    </source>
</evidence>
<organism evidence="1">
    <name type="scientific">Anopheles sinensis</name>
    <name type="common">Mosquito</name>
    <dbReference type="NCBI Taxonomy" id="74873"/>
    <lineage>
        <taxon>Eukaryota</taxon>
        <taxon>Metazoa</taxon>
        <taxon>Ecdysozoa</taxon>
        <taxon>Arthropoda</taxon>
        <taxon>Hexapoda</taxon>
        <taxon>Insecta</taxon>
        <taxon>Pterygota</taxon>
        <taxon>Neoptera</taxon>
        <taxon>Endopterygota</taxon>
        <taxon>Diptera</taxon>
        <taxon>Nematocera</taxon>
        <taxon>Culicoidea</taxon>
        <taxon>Culicidae</taxon>
        <taxon>Anophelinae</taxon>
        <taxon>Anopheles</taxon>
    </lineage>
</organism>
<dbReference type="VEuPathDB" id="VectorBase:ASIC020952"/>
<proteinExistence type="predicted"/>
<dbReference type="EMBL" id="KE525402">
    <property type="protein sequence ID" value="KFB52651.1"/>
    <property type="molecule type" value="Genomic_DNA"/>
</dbReference>
<dbReference type="AlphaFoldDB" id="A0A084WR07"/>
<dbReference type="EnsemblMetazoa" id="ASIC020952-RA">
    <property type="protein sequence ID" value="ASIC020952-PA"/>
    <property type="gene ID" value="ASIC020952"/>
</dbReference>
<reference evidence="2" key="2">
    <citation type="submission" date="2020-05" db="UniProtKB">
        <authorList>
            <consortium name="EnsemblMetazoa"/>
        </authorList>
    </citation>
    <scope>IDENTIFICATION</scope>
</reference>
<name>A0A084WR07_ANOSI</name>
<accession>A0A084WR07</accession>
<evidence type="ECO:0000313" key="1">
    <source>
        <dbReference type="EMBL" id="KFB52651.1"/>
    </source>
</evidence>
<evidence type="ECO:0000313" key="2">
    <source>
        <dbReference type="EnsemblMetazoa" id="ASIC020952-PA"/>
    </source>
</evidence>